<gene>
    <name evidence="2" type="ORF">DFJ67_6702</name>
</gene>
<dbReference type="AlphaFoldDB" id="A0A3D9ZTD3"/>
<dbReference type="SUPFAM" id="SSF81301">
    <property type="entry name" value="Nucleotidyltransferase"/>
    <property type="match status" value="1"/>
</dbReference>
<feature type="domain" description="Polymerase nucleotidyl transferase" evidence="1">
    <location>
        <begin position="14"/>
        <end position="61"/>
    </location>
</feature>
<sequence length="225" mass="25064">MSAYEELLARAEADPGVVGLILSGSQARGTAGPHSDHDVFVVVPEHDGRWVTSLTPALDTAVLTVDELADVSDRWARYAYRGAVVLLDRLGGRISSLVEAQATLAPAEVDAFVREQLDGYINFVYRAAKSRRDGHADLARLDEIEAGPWLLWTLFALHGRVRPYNKYLRWELERYPLPAPWTAERLIAEPPSAWFTELERLARARGFGDVVDGWDDLSLLRSVSP</sequence>
<dbReference type="Proteomes" id="UP000256913">
    <property type="component" value="Unassembled WGS sequence"/>
</dbReference>
<proteinExistence type="predicted"/>
<dbReference type="CDD" id="cd05403">
    <property type="entry name" value="NT_KNTase_like"/>
    <property type="match status" value="1"/>
</dbReference>
<keyword evidence="3" id="KW-1185">Reference proteome</keyword>
<dbReference type="GO" id="GO:0016779">
    <property type="term" value="F:nucleotidyltransferase activity"/>
    <property type="evidence" value="ECO:0007669"/>
    <property type="project" value="InterPro"/>
</dbReference>
<dbReference type="InterPro" id="IPR002934">
    <property type="entry name" value="Polymerase_NTP_transf_dom"/>
</dbReference>
<keyword evidence="2" id="KW-0808">Transferase</keyword>
<name>A0A3D9ZTD3_9ACTN</name>
<dbReference type="Pfam" id="PF01909">
    <property type="entry name" value="NTP_transf_2"/>
    <property type="match status" value="1"/>
</dbReference>
<reference evidence="2 3" key="1">
    <citation type="submission" date="2018-08" db="EMBL/GenBank/DDBJ databases">
        <title>Sequencing the genomes of 1000 actinobacteria strains.</title>
        <authorList>
            <person name="Klenk H.-P."/>
        </authorList>
    </citation>
    <scope>NUCLEOTIDE SEQUENCE [LARGE SCALE GENOMIC DNA]</scope>
    <source>
        <strain evidence="2 3">DSM 44099</strain>
    </source>
</reference>
<dbReference type="EMBL" id="QUMQ01000001">
    <property type="protein sequence ID" value="REG00647.1"/>
    <property type="molecule type" value="Genomic_DNA"/>
</dbReference>
<accession>A0A3D9ZTD3</accession>
<comment type="caution">
    <text evidence="2">The sequence shown here is derived from an EMBL/GenBank/DDBJ whole genome shotgun (WGS) entry which is preliminary data.</text>
</comment>
<dbReference type="InterPro" id="IPR043519">
    <property type="entry name" value="NT_sf"/>
</dbReference>
<dbReference type="RefSeq" id="WP_170216091.1">
    <property type="nucleotide sequence ID" value="NZ_BONB01000011.1"/>
</dbReference>
<evidence type="ECO:0000259" key="1">
    <source>
        <dbReference type="Pfam" id="PF01909"/>
    </source>
</evidence>
<dbReference type="Gene3D" id="3.30.460.10">
    <property type="entry name" value="Beta Polymerase, domain 2"/>
    <property type="match status" value="1"/>
</dbReference>
<organism evidence="2 3">
    <name type="scientific">Asanoa ferruginea</name>
    <dbReference type="NCBI Taxonomy" id="53367"/>
    <lineage>
        <taxon>Bacteria</taxon>
        <taxon>Bacillati</taxon>
        <taxon>Actinomycetota</taxon>
        <taxon>Actinomycetes</taxon>
        <taxon>Micromonosporales</taxon>
        <taxon>Micromonosporaceae</taxon>
        <taxon>Asanoa</taxon>
    </lineage>
</organism>
<protein>
    <submittedName>
        <fullName evidence="2">Nucleotidyltransferase-like protein</fullName>
    </submittedName>
</protein>
<evidence type="ECO:0000313" key="2">
    <source>
        <dbReference type="EMBL" id="REG00647.1"/>
    </source>
</evidence>
<evidence type="ECO:0000313" key="3">
    <source>
        <dbReference type="Proteomes" id="UP000256913"/>
    </source>
</evidence>